<dbReference type="GO" id="GO:0046872">
    <property type="term" value="F:metal ion binding"/>
    <property type="evidence" value="ECO:0007669"/>
    <property type="project" value="UniProtKB-KW"/>
</dbReference>
<evidence type="ECO:0000256" key="6">
    <source>
        <dbReference type="ARBA" id="ARBA00023004"/>
    </source>
</evidence>
<dbReference type="PANTHER" id="PTHR13184">
    <property type="entry name" value="37S RIBOSOMAL PROTEIN S22"/>
    <property type="match status" value="1"/>
</dbReference>
<comment type="similarity">
    <text evidence="2">Belongs to the janus family.</text>
</comment>
<dbReference type="SUPFAM" id="SSF63562">
    <property type="entry name" value="RPB6/omega subunit-like"/>
    <property type="match status" value="1"/>
</dbReference>
<keyword evidence="13" id="KW-1185">Reference proteome</keyword>
<dbReference type="InterPro" id="IPR038596">
    <property type="entry name" value="Janus_sf"/>
</dbReference>
<evidence type="ECO:0000256" key="11">
    <source>
        <dbReference type="PIRSR" id="PIRSR607702-1"/>
    </source>
</evidence>
<dbReference type="GO" id="GO:0003735">
    <property type="term" value="F:structural constituent of ribosome"/>
    <property type="evidence" value="ECO:0007669"/>
    <property type="project" value="TreeGrafter"/>
</dbReference>
<keyword evidence="9" id="KW-0804">Transcription</keyword>
<dbReference type="SUPFAM" id="SSF143724">
    <property type="entry name" value="PHP14-like"/>
    <property type="match status" value="1"/>
</dbReference>
<dbReference type="Pfam" id="PF09243">
    <property type="entry name" value="Rsm22"/>
    <property type="match status" value="1"/>
</dbReference>
<evidence type="ECO:0000256" key="9">
    <source>
        <dbReference type="ARBA" id="ARBA00023163"/>
    </source>
</evidence>
<dbReference type="GO" id="GO:0006412">
    <property type="term" value="P:translation"/>
    <property type="evidence" value="ECO:0007669"/>
    <property type="project" value="InterPro"/>
</dbReference>
<evidence type="ECO:0000256" key="7">
    <source>
        <dbReference type="ARBA" id="ARBA00023014"/>
    </source>
</evidence>
<keyword evidence="5" id="KW-0809">Transit peptide</keyword>
<evidence type="ECO:0000256" key="8">
    <source>
        <dbReference type="ARBA" id="ARBA00023128"/>
    </source>
</evidence>
<name>A0A914GQK8_GLORO</name>
<dbReference type="InterPro" id="IPR052571">
    <property type="entry name" value="Mt_RNA_Methyltransferase"/>
</dbReference>
<dbReference type="GO" id="GO:0000428">
    <property type="term" value="C:DNA-directed RNA polymerase complex"/>
    <property type="evidence" value="ECO:0007669"/>
    <property type="project" value="UniProtKB-KW"/>
</dbReference>
<keyword evidence="7" id="KW-0411">Iron-sulfur</keyword>
<feature type="binding site" evidence="12">
    <location>
        <position position="143"/>
    </location>
    <ligand>
        <name>substrate</name>
    </ligand>
</feature>
<dbReference type="AlphaFoldDB" id="A0A914GQK8"/>
<comment type="function">
    <text evidence="10">Mitochondrial ribosome (mitoribosome) assembly factor. Binds at the interface of the head and body domains of the mitochondrial small ribosomal subunit (mt-SSU), occluding the mRNA channel and preventing compaction of the head domain towards the body. Probable inactive methyltransferase: retains the characteristic folding and ability to bind S-adenosyl-L-methionine, but it probably lost its methyltransferase activity.</text>
</comment>
<keyword evidence="8" id="KW-0496">Mitochondrion</keyword>
<dbReference type="GO" id="GO:0008168">
    <property type="term" value="F:methyltransferase activity"/>
    <property type="evidence" value="ECO:0007669"/>
    <property type="project" value="InterPro"/>
</dbReference>
<dbReference type="GO" id="GO:0006351">
    <property type="term" value="P:DNA-templated transcription"/>
    <property type="evidence" value="ECO:0007669"/>
    <property type="project" value="InterPro"/>
</dbReference>
<evidence type="ECO:0000256" key="3">
    <source>
        <dbReference type="ARBA" id="ARBA00022478"/>
    </source>
</evidence>
<evidence type="ECO:0000256" key="5">
    <source>
        <dbReference type="ARBA" id="ARBA00022946"/>
    </source>
</evidence>
<evidence type="ECO:0000256" key="12">
    <source>
        <dbReference type="PIRSR" id="PIRSR607702-2"/>
    </source>
</evidence>
<dbReference type="Gene3D" id="3.90.940.10">
    <property type="match status" value="1"/>
</dbReference>
<dbReference type="InterPro" id="IPR036161">
    <property type="entry name" value="RPB6/omega-like_sf"/>
</dbReference>
<dbReference type="GO" id="GO:0003677">
    <property type="term" value="F:DNA binding"/>
    <property type="evidence" value="ECO:0007669"/>
    <property type="project" value="InterPro"/>
</dbReference>
<evidence type="ECO:0000256" key="2">
    <source>
        <dbReference type="ARBA" id="ARBA00010971"/>
    </source>
</evidence>
<evidence type="ECO:0000256" key="10">
    <source>
        <dbReference type="ARBA" id="ARBA00045681"/>
    </source>
</evidence>
<evidence type="ECO:0000313" key="14">
    <source>
        <dbReference type="WBParaSite" id="Gr19_v10_g10489.t1"/>
    </source>
</evidence>
<dbReference type="InterPro" id="IPR015324">
    <property type="entry name" value="Ribosomal_Rsm22-like"/>
</dbReference>
<reference evidence="14" key="1">
    <citation type="submission" date="2022-11" db="UniProtKB">
        <authorList>
            <consortium name="WormBaseParasite"/>
        </authorList>
    </citation>
    <scope>IDENTIFICATION</scope>
</reference>
<sequence>MRKVKTVRGQKVRFCIFKLNKWPMTKIMMEEKWTITRLEKRKALKMFKLSMLRTKSHHPTEALQIAMGAPVMVEIEGESDPLEIARKELKDQKIPIIIRRYLPDGSFEDWGIDELHITDCQTFSMAILATIPNVNIDPEGVFKYILIKASDRKSEKFLVRGYGRCHFHANILEEVTEKEGGGSLQFACVGGGRIRHEPKAKSIFVYGYSQGFGRADHAKSVELLKDHYPDYKIGCRMRFPARGRVVRSLRRCPPSVLAPPLLPILSQSSAVKATSIGLKRARAPRTSLWTWALSNGIEKTSADGRVAHLTSINCGTEVKSIVKLSIPPKAIQNARVTKLSQLPAEAMEALGGIILDCKKPPKMLQNEADELSSTLDMRRFPASPEEVRMARRQIMNEMFEENPALMYQWEDTKERPILSKEFDKEAQKRLAWARYNWKPLKFKDKEASVIFALSRFGGYFAEMRRVLAEFDRNGFVPETVLDFGSGIGAAFWAAFERWGDRVHEYSLMDKDFIIRQLSMDLLRGKNYADSGEMITQNVFFRKDLFPSPKHTYDLVILHRTLIELASQEELRDFILIAGNDFDANKTKELLRKHDKLDQYTIELFADNKVETYEKYCVAREKLPDDVPIPTRLEPGHVFAPCPHDQGCPLLSRSKVESCKFKVRWQEYRADHKTKSVDRDGTLLGEFSFVIMEKGMRKTAKDVPARLLQLNRAHKCVSCRLCTAFDGIQRLVVSKRNEKVYARIRRAMPSQLFPVNMEVVKSEVDLLRSNEKIQRVLPVTLNDDDQIEPIFEKQ</sequence>
<comment type="subcellular location">
    <subcellularLocation>
        <location evidence="1">Mitochondrion</location>
    </subcellularLocation>
</comment>
<dbReference type="GO" id="GO:0051536">
    <property type="term" value="F:iron-sulfur cluster binding"/>
    <property type="evidence" value="ECO:0007669"/>
    <property type="project" value="UniProtKB-KW"/>
</dbReference>
<dbReference type="Proteomes" id="UP000887572">
    <property type="component" value="Unplaced"/>
</dbReference>
<feature type="active site" description="Proton acceptor" evidence="11">
    <location>
        <position position="168"/>
    </location>
</feature>
<accession>A0A914GQK8</accession>
<evidence type="ECO:0000256" key="4">
    <source>
        <dbReference type="ARBA" id="ARBA00022723"/>
    </source>
</evidence>
<dbReference type="PANTHER" id="PTHR13184:SF5">
    <property type="entry name" value="METHYLTRANSFERASE-LIKE PROTEIN 17, MITOCHONDRIAL"/>
    <property type="match status" value="1"/>
</dbReference>
<dbReference type="WBParaSite" id="Gr19_v10_g10489.t1">
    <property type="protein sequence ID" value="Gr19_v10_g10489.t1"/>
    <property type="gene ID" value="Gr19_v10_g10489"/>
</dbReference>
<protein>
    <submittedName>
        <fullName evidence="14">Uncharacterized protein</fullName>
    </submittedName>
</protein>
<keyword evidence="4" id="KW-0479">Metal-binding</keyword>
<organism evidence="13 14">
    <name type="scientific">Globodera rostochiensis</name>
    <name type="common">Golden nematode worm</name>
    <name type="synonym">Heterodera rostochiensis</name>
    <dbReference type="NCBI Taxonomy" id="31243"/>
    <lineage>
        <taxon>Eukaryota</taxon>
        <taxon>Metazoa</taxon>
        <taxon>Ecdysozoa</taxon>
        <taxon>Nematoda</taxon>
        <taxon>Chromadorea</taxon>
        <taxon>Rhabditida</taxon>
        <taxon>Tylenchina</taxon>
        <taxon>Tylenchomorpha</taxon>
        <taxon>Tylenchoidea</taxon>
        <taxon>Heteroderidae</taxon>
        <taxon>Heteroderinae</taxon>
        <taxon>Globodera</taxon>
    </lineage>
</organism>
<dbReference type="GO" id="GO:0003899">
    <property type="term" value="F:DNA-directed RNA polymerase activity"/>
    <property type="evidence" value="ECO:0007669"/>
    <property type="project" value="InterPro"/>
</dbReference>
<evidence type="ECO:0000313" key="13">
    <source>
        <dbReference type="Proteomes" id="UP000887572"/>
    </source>
</evidence>
<dbReference type="Pfam" id="PF05005">
    <property type="entry name" value="Ocnus"/>
    <property type="match status" value="1"/>
</dbReference>
<keyword evidence="6" id="KW-0408">Iron</keyword>
<dbReference type="GO" id="GO:0005763">
    <property type="term" value="C:mitochondrial small ribosomal subunit"/>
    <property type="evidence" value="ECO:0007669"/>
    <property type="project" value="TreeGrafter"/>
</dbReference>
<dbReference type="Gene3D" id="3.50.20.20">
    <property type="entry name" value="Janus/Ocnus"/>
    <property type="match status" value="1"/>
</dbReference>
<proteinExistence type="inferred from homology"/>
<keyword evidence="3" id="KW-0240">DNA-directed RNA polymerase</keyword>
<dbReference type="InterPro" id="IPR007702">
    <property type="entry name" value="Janus"/>
</dbReference>
<evidence type="ECO:0000256" key="1">
    <source>
        <dbReference type="ARBA" id="ARBA00004173"/>
    </source>
</evidence>